<accession>A0ABW4YCI8</accession>
<keyword evidence="6" id="KW-1133">Transmembrane helix</keyword>
<dbReference type="PIRSF" id="PIRSF006091">
    <property type="entry name" value="E_trnsport_RnfG"/>
    <property type="match status" value="1"/>
</dbReference>
<keyword evidence="10" id="KW-1185">Reference proteome</keyword>
<evidence type="ECO:0000256" key="4">
    <source>
        <dbReference type="ARBA" id="ARBA00022643"/>
    </source>
</evidence>
<comment type="function">
    <text evidence="6">Part of a membrane-bound complex that couples electron transfer with translocation of ions across the membrane.</text>
</comment>
<organism evidence="9 10">
    <name type="scientific">Thiorhodococcus fuscus</name>
    <dbReference type="NCBI Taxonomy" id="527200"/>
    <lineage>
        <taxon>Bacteria</taxon>
        <taxon>Pseudomonadati</taxon>
        <taxon>Pseudomonadota</taxon>
        <taxon>Gammaproteobacteria</taxon>
        <taxon>Chromatiales</taxon>
        <taxon>Chromatiaceae</taxon>
        <taxon>Thiorhodococcus</taxon>
    </lineage>
</organism>
<reference evidence="10" key="1">
    <citation type="journal article" date="2019" name="Int. J. Syst. Evol. Microbiol.">
        <title>The Global Catalogue of Microorganisms (GCM) 10K type strain sequencing project: providing services to taxonomists for standard genome sequencing and annotation.</title>
        <authorList>
            <consortium name="The Broad Institute Genomics Platform"/>
            <consortium name="The Broad Institute Genome Sequencing Center for Infectious Disease"/>
            <person name="Wu L."/>
            <person name="Ma J."/>
        </authorList>
    </citation>
    <scope>NUCLEOTIDE SEQUENCE [LARGE SCALE GENOMIC DNA]</scope>
    <source>
        <strain evidence="10">KACC 12597</strain>
    </source>
</reference>
<keyword evidence="4 6" id="KW-0288">FMN</keyword>
<feature type="chain" id="PRO_5047305668" description="Ion-translocating oxidoreductase complex subunit G" evidence="7">
    <location>
        <begin position="25"/>
        <end position="216"/>
    </location>
</feature>
<dbReference type="RefSeq" id="WP_386028106.1">
    <property type="nucleotide sequence ID" value="NZ_JBHUHX010000047.1"/>
</dbReference>
<keyword evidence="2 6" id="KW-0597">Phosphoprotein</keyword>
<comment type="caution">
    <text evidence="9">The sequence shown here is derived from an EMBL/GenBank/DDBJ whole genome shotgun (WGS) entry which is preliminary data.</text>
</comment>
<evidence type="ECO:0000256" key="2">
    <source>
        <dbReference type="ARBA" id="ARBA00022553"/>
    </source>
</evidence>
<keyword evidence="7" id="KW-0732">Signal</keyword>
<dbReference type="PANTHER" id="PTHR36118:SF1">
    <property type="entry name" value="ION-TRANSLOCATING OXIDOREDUCTASE COMPLEX SUBUNIT G"/>
    <property type="match status" value="1"/>
</dbReference>
<keyword evidence="6" id="KW-0472">Membrane</keyword>
<keyword evidence="5 6" id="KW-0249">Electron transport</keyword>
<feature type="modified residue" description="FMN phosphoryl threonine" evidence="6">
    <location>
        <position position="176"/>
    </location>
</feature>
<dbReference type="PANTHER" id="PTHR36118">
    <property type="entry name" value="ION-TRANSLOCATING OXIDOREDUCTASE COMPLEX SUBUNIT G"/>
    <property type="match status" value="1"/>
</dbReference>
<dbReference type="EC" id="7.-.-.-" evidence="6"/>
<keyword evidence="6" id="KW-1003">Cell membrane</keyword>
<dbReference type="SMART" id="SM00900">
    <property type="entry name" value="FMN_bind"/>
    <property type="match status" value="1"/>
</dbReference>
<evidence type="ECO:0000259" key="8">
    <source>
        <dbReference type="SMART" id="SM00900"/>
    </source>
</evidence>
<protein>
    <recommendedName>
        <fullName evidence="6">Ion-translocating oxidoreductase complex subunit G</fullName>
        <ecNumber evidence="6">7.-.-.-</ecNumber>
    </recommendedName>
    <alternativeName>
        <fullName evidence="6">Rnf electron transport complex subunit G</fullName>
    </alternativeName>
</protein>
<evidence type="ECO:0000256" key="7">
    <source>
        <dbReference type="SAM" id="SignalP"/>
    </source>
</evidence>
<keyword evidence="6" id="KW-0997">Cell inner membrane</keyword>
<evidence type="ECO:0000256" key="6">
    <source>
        <dbReference type="HAMAP-Rule" id="MF_00479"/>
    </source>
</evidence>
<keyword evidence="6" id="KW-1278">Translocase</keyword>
<evidence type="ECO:0000313" key="9">
    <source>
        <dbReference type="EMBL" id="MFD2113330.1"/>
    </source>
</evidence>
<dbReference type="NCBIfam" id="NF002519">
    <property type="entry name" value="PRK01908.1"/>
    <property type="match status" value="1"/>
</dbReference>
<evidence type="ECO:0000256" key="5">
    <source>
        <dbReference type="ARBA" id="ARBA00022982"/>
    </source>
</evidence>
<gene>
    <name evidence="9" type="primary">rsxG</name>
    <name evidence="6" type="synonym">rnfG</name>
    <name evidence="9" type="ORF">ACFSJC_15880</name>
</gene>
<feature type="signal peptide" evidence="7">
    <location>
        <begin position="1"/>
        <end position="24"/>
    </location>
</feature>
<keyword evidence="6" id="KW-0812">Transmembrane</keyword>
<sequence length="216" mass="23170">MKTKTILLAGSVLGAFAVSGVALVAVTHEAVTDRIADNQYQAMQRKLTAILPAGASDNDPLRDHIEVEAKSLLGTDTTQVYRVRHGQDPVAVVLEPVVPNGYAGPIRLLVSVMHDGTLGGVRVLSHHETPGLGDKIEELKSDWVYGFKGKSLNDPPLDRWGVKRDGGAFDQFTGATITPRSVVNAVKNTLIYVQEQGDRLFEQAAETPKHIAGGQG</sequence>
<comment type="subcellular location">
    <subcellularLocation>
        <location evidence="6">Cell inner membrane</location>
        <topology evidence="6">Single-pass membrane protein</topology>
    </subcellularLocation>
</comment>
<evidence type="ECO:0000313" key="10">
    <source>
        <dbReference type="Proteomes" id="UP001597337"/>
    </source>
</evidence>
<dbReference type="InterPro" id="IPR007329">
    <property type="entry name" value="FMN-bd"/>
</dbReference>
<comment type="cofactor">
    <cofactor evidence="6">
        <name>FMN</name>
        <dbReference type="ChEBI" id="CHEBI:58210"/>
    </cofactor>
</comment>
<name>A0ABW4YCI8_9GAMM</name>
<feature type="domain" description="FMN-binding" evidence="8">
    <location>
        <begin position="101"/>
        <end position="193"/>
    </location>
</feature>
<keyword evidence="1 6" id="KW-0813">Transport</keyword>
<dbReference type="HAMAP" id="MF_00479">
    <property type="entry name" value="RsxG_RnfG"/>
    <property type="match status" value="1"/>
</dbReference>
<evidence type="ECO:0000256" key="1">
    <source>
        <dbReference type="ARBA" id="ARBA00022448"/>
    </source>
</evidence>
<comment type="similarity">
    <text evidence="6">Belongs to the RnfG family.</text>
</comment>
<keyword evidence="3 6" id="KW-0285">Flavoprotein</keyword>
<dbReference type="InterPro" id="IPR010209">
    <property type="entry name" value="Ion_transpt_RnfG/RsxG"/>
</dbReference>
<comment type="subunit">
    <text evidence="6">The complex is composed of six subunits: RnfA, RnfB, RnfC, RnfD, RnfE and RnfG.</text>
</comment>
<evidence type="ECO:0000256" key="3">
    <source>
        <dbReference type="ARBA" id="ARBA00022630"/>
    </source>
</evidence>
<dbReference type="NCBIfam" id="TIGR01947">
    <property type="entry name" value="rnfG"/>
    <property type="match status" value="1"/>
</dbReference>
<dbReference type="EMBL" id="JBHUHX010000047">
    <property type="protein sequence ID" value="MFD2113330.1"/>
    <property type="molecule type" value="Genomic_DNA"/>
</dbReference>
<dbReference type="Proteomes" id="UP001597337">
    <property type="component" value="Unassembled WGS sequence"/>
</dbReference>
<proteinExistence type="inferred from homology"/>
<dbReference type="Pfam" id="PF04205">
    <property type="entry name" value="FMN_bind"/>
    <property type="match status" value="1"/>
</dbReference>